<dbReference type="Pfam" id="PF00196">
    <property type="entry name" value="GerE"/>
    <property type="match status" value="1"/>
</dbReference>
<keyword evidence="7" id="KW-1185">Reference proteome</keyword>
<organism evidence="6 7">
    <name type="scientific">Oceanococcus atlanticus</name>
    <dbReference type="NCBI Taxonomy" id="1317117"/>
    <lineage>
        <taxon>Bacteria</taxon>
        <taxon>Pseudomonadati</taxon>
        <taxon>Pseudomonadota</taxon>
        <taxon>Gammaproteobacteria</taxon>
        <taxon>Chromatiales</taxon>
        <taxon>Oceanococcaceae</taxon>
        <taxon>Oceanococcus</taxon>
    </lineage>
</organism>
<dbReference type="SMART" id="SM00421">
    <property type="entry name" value="HTH_LUXR"/>
    <property type="match status" value="1"/>
</dbReference>
<dbReference type="PRINTS" id="PR00038">
    <property type="entry name" value="HTHLUXR"/>
</dbReference>
<dbReference type="PANTHER" id="PTHR43214">
    <property type="entry name" value="TWO-COMPONENT RESPONSE REGULATOR"/>
    <property type="match status" value="1"/>
</dbReference>
<dbReference type="GO" id="GO:0006355">
    <property type="term" value="P:regulation of DNA-templated transcription"/>
    <property type="evidence" value="ECO:0007669"/>
    <property type="project" value="InterPro"/>
</dbReference>
<dbReference type="InterPro" id="IPR016032">
    <property type="entry name" value="Sig_transdc_resp-reg_C-effctor"/>
</dbReference>
<sequence length="213" mass="23314">MKKVIIVEDMPDAAQWLSDIVCDVFGARTQIQHVPTLGAARRTLASTAADLALVDLNLPDGGGHEFIQESMRSDARTICVVTTVYDDDAHLLPALRAGARGYLLKTDPRDVLIAQLQGILENRPPLSASVAQRIMQFFVNPEPSIEPLTEREKDVLRCIAQGLRSRDVADQLGVSLNTVSTHIKRVYAKLDISSRAEATLAAERMGMLDLPDT</sequence>
<evidence type="ECO:0000256" key="2">
    <source>
        <dbReference type="ARBA" id="ARBA00023125"/>
    </source>
</evidence>
<dbReference type="Gene3D" id="1.10.10.10">
    <property type="entry name" value="Winged helix-like DNA-binding domain superfamily/Winged helix DNA-binding domain"/>
    <property type="match status" value="1"/>
</dbReference>
<name>A0A1Y1SCE4_9GAMM</name>
<accession>A0A1Y1SCE4</accession>
<dbReference type="SUPFAM" id="SSF46894">
    <property type="entry name" value="C-terminal effector domain of the bipartite response regulators"/>
    <property type="match status" value="1"/>
</dbReference>
<protein>
    <submittedName>
        <fullName evidence="6">LuxR family transcriptional regulator</fullName>
    </submittedName>
</protein>
<dbReference type="Gene3D" id="3.40.50.2300">
    <property type="match status" value="1"/>
</dbReference>
<dbReference type="PANTHER" id="PTHR43214:SF43">
    <property type="entry name" value="TWO-COMPONENT RESPONSE REGULATOR"/>
    <property type="match status" value="1"/>
</dbReference>
<dbReference type="SUPFAM" id="SSF52172">
    <property type="entry name" value="CheY-like"/>
    <property type="match status" value="1"/>
</dbReference>
<dbReference type="PROSITE" id="PS00622">
    <property type="entry name" value="HTH_LUXR_1"/>
    <property type="match status" value="1"/>
</dbReference>
<proteinExistence type="predicted"/>
<evidence type="ECO:0000259" key="4">
    <source>
        <dbReference type="PROSITE" id="PS50043"/>
    </source>
</evidence>
<gene>
    <name evidence="6" type="ORF">ATO7_11898</name>
</gene>
<comment type="caution">
    <text evidence="6">The sequence shown here is derived from an EMBL/GenBank/DDBJ whole genome shotgun (WGS) entry which is preliminary data.</text>
</comment>
<keyword evidence="2" id="KW-0238">DNA-binding</keyword>
<dbReference type="STRING" id="1317117.ATO7_11898"/>
<dbReference type="InterPro" id="IPR036388">
    <property type="entry name" value="WH-like_DNA-bd_sf"/>
</dbReference>
<evidence type="ECO:0000256" key="3">
    <source>
        <dbReference type="PROSITE-ProRule" id="PRU00169"/>
    </source>
</evidence>
<dbReference type="InterPro" id="IPR058245">
    <property type="entry name" value="NreC/VraR/RcsB-like_REC"/>
</dbReference>
<reference evidence="6 7" key="1">
    <citation type="submission" date="2013-04" db="EMBL/GenBank/DDBJ databases">
        <title>Oceanococcus atlanticus 22II-S10r2 Genome Sequencing.</title>
        <authorList>
            <person name="Lai Q."/>
            <person name="Li G."/>
            <person name="Shao Z."/>
        </authorList>
    </citation>
    <scope>NUCLEOTIDE SEQUENCE [LARGE SCALE GENOMIC DNA]</scope>
    <source>
        <strain evidence="6 7">22II-S10r2</strain>
    </source>
</reference>
<keyword evidence="1 3" id="KW-0597">Phosphoprotein</keyword>
<dbReference type="PROSITE" id="PS50110">
    <property type="entry name" value="RESPONSE_REGULATORY"/>
    <property type="match status" value="1"/>
</dbReference>
<dbReference type="PROSITE" id="PS50043">
    <property type="entry name" value="HTH_LUXR_2"/>
    <property type="match status" value="1"/>
</dbReference>
<dbReference type="GO" id="GO:0003677">
    <property type="term" value="F:DNA binding"/>
    <property type="evidence" value="ECO:0007669"/>
    <property type="project" value="UniProtKB-KW"/>
</dbReference>
<dbReference type="Proteomes" id="UP000192342">
    <property type="component" value="Unassembled WGS sequence"/>
</dbReference>
<dbReference type="EMBL" id="AQQV01000003">
    <property type="protein sequence ID" value="ORE85995.1"/>
    <property type="molecule type" value="Genomic_DNA"/>
</dbReference>
<dbReference type="InterPro" id="IPR000792">
    <property type="entry name" value="Tscrpt_reg_LuxR_C"/>
</dbReference>
<dbReference type="AlphaFoldDB" id="A0A1Y1SCE4"/>
<evidence type="ECO:0000256" key="1">
    <source>
        <dbReference type="ARBA" id="ARBA00022553"/>
    </source>
</evidence>
<dbReference type="RefSeq" id="WP_083562024.1">
    <property type="nucleotide sequence ID" value="NZ_AQQV01000003.1"/>
</dbReference>
<evidence type="ECO:0000259" key="5">
    <source>
        <dbReference type="PROSITE" id="PS50110"/>
    </source>
</evidence>
<dbReference type="GO" id="GO:0000160">
    <property type="term" value="P:phosphorelay signal transduction system"/>
    <property type="evidence" value="ECO:0007669"/>
    <property type="project" value="InterPro"/>
</dbReference>
<dbReference type="Pfam" id="PF00072">
    <property type="entry name" value="Response_reg"/>
    <property type="match status" value="1"/>
</dbReference>
<dbReference type="CDD" id="cd06170">
    <property type="entry name" value="LuxR_C_like"/>
    <property type="match status" value="1"/>
</dbReference>
<dbReference type="InterPro" id="IPR039420">
    <property type="entry name" value="WalR-like"/>
</dbReference>
<feature type="domain" description="HTH luxR-type" evidence="4">
    <location>
        <begin position="141"/>
        <end position="206"/>
    </location>
</feature>
<dbReference type="InterPro" id="IPR011006">
    <property type="entry name" value="CheY-like_superfamily"/>
</dbReference>
<dbReference type="CDD" id="cd17535">
    <property type="entry name" value="REC_NarL-like"/>
    <property type="match status" value="1"/>
</dbReference>
<evidence type="ECO:0000313" key="6">
    <source>
        <dbReference type="EMBL" id="ORE85995.1"/>
    </source>
</evidence>
<dbReference type="SMART" id="SM00448">
    <property type="entry name" value="REC"/>
    <property type="match status" value="1"/>
</dbReference>
<feature type="domain" description="Response regulatory" evidence="5">
    <location>
        <begin position="3"/>
        <end position="120"/>
    </location>
</feature>
<feature type="modified residue" description="4-aspartylphosphate" evidence="3">
    <location>
        <position position="55"/>
    </location>
</feature>
<evidence type="ECO:0000313" key="7">
    <source>
        <dbReference type="Proteomes" id="UP000192342"/>
    </source>
</evidence>
<dbReference type="OrthoDB" id="9796655at2"/>
<dbReference type="InterPro" id="IPR001789">
    <property type="entry name" value="Sig_transdc_resp-reg_receiver"/>
</dbReference>